<keyword evidence="2" id="KW-1185">Reference proteome</keyword>
<name>A0A8S1U4N8_PAROT</name>
<protein>
    <submittedName>
        <fullName evidence="1">Uncharacterized protein</fullName>
    </submittedName>
</protein>
<evidence type="ECO:0000313" key="2">
    <source>
        <dbReference type="Proteomes" id="UP000683925"/>
    </source>
</evidence>
<comment type="caution">
    <text evidence="1">The sequence shown here is derived from an EMBL/GenBank/DDBJ whole genome shotgun (WGS) entry which is preliminary data.</text>
</comment>
<dbReference type="EMBL" id="CAJJDP010000037">
    <property type="protein sequence ID" value="CAD8160085.1"/>
    <property type="molecule type" value="Genomic_DNA"/>
</dbReference>
<organism evidence="1 2">
    <name type="scientific">Paramecium octaurelia</name>
    <dbReference type="NCBI Taxonomy" id="43137"/>
    <lineage>
        <taxon>Eukaryota</taxon>
        <taxon>Sar</taxon>
        <taxon>Alveolata</taxon>
        <taxon>Ciliophora</taxon>
        <taxon>Intramacronucleata</taxon>
        <taxon>Oligohymenophorea</taxon>
        <taxon>Peniculida</taxon>
        <taxon>Parameciidae</taxon>
        <taxon>Paramecium</taxon>
    </lineage>
</organism>
<reference evidence="1" key="1">
    <citation type="submission" date="2021-01" db="EMBL/GenBank/DDBJ databases">
        <authorList>
            <consortium name="Genoscope - CEA"/>
            <person name="William W."/>
        </authorList>
    </citation>
    <scope>NUCLEOTIDE SEQUENCE</scope>
</reference>
<accession>A0A8S1U4N8</accession>
<sequence>MINLLKNKFSQLLFNIYLSKIYSEKLNMMLKYDQLFQIDDLQSQLPLIASNFKHYFYVFEDKILSPRCIGILYTKYNYRAIINKSSFNQLIRLLKPIHKKEYNLLWHTNYRQYIQQQ</sequence>
<dbReference type="Proteomes" id="UP000683925">
    <property type="component" value="Unassembled WGS sequence"/>
</dbReference>
<dbReference type="AlphaFoldDB" id="A0A8S1U4N8"/>
<evidence type="ECO:0000313" key="1">
    <source>
        <dbReference type="EMBL" id="CAD8160085.1"/>
    </source>
</evidence>
<gene>
    <name evidence="1" type="ORF">POCTA_138.1.T0370329</name>
</gene>
<proteinExistence type="predicted"/>